<sequence length="56" mass="6183">MTDDKEARRAAALRANLRKRKAQQRARAEAPEPAAHGREGLNEARPPSSEPAPRKP</sequence>
<organism evidence="2 3">
    <name type="scientific">Sediminicoccus rosea</name>
    <dbReference type="NCBI Taxonomy" id="1225128"/>
    <lineage>
        <taxon>Bacteria</taxon>
        <taxon>Pseudomonadati</taxon>
        <taxon>Pseudomonadota</taxon>
        <taxon>Alphaproteobacteria</taxon>
        <taxon>Acetobacterales</taxon>
        <taxon>Roseomonadaceae</taxon>
        <taxon>Sediminicoccus</taxon>
    </lineage>
</organism>
<feature type="compositionally biased region" description="Basic and acidic residues" evidence="1">
    <location>
        <begin position="26"/>
        <end position="42"/>
    </location>
</feature>
<proteinExistence type="predicted"/>
<dbReference type="EMBL" id="CP137852">
    <property type="protein sequence ID" value="WPB84073.1"/>
    <property type="molecule type" value="Genomic_DNA"/>
</dbReference>
<evidence type="ECO:0000313" key="3">
    <source>
        <dbReference type="Proteomes" id="UP001305521"/>
    </source>
</evidence>
<evidence type="ECO:0000313" key="2">
    <source>
        <dbReference type="EMBL" id="WPB84073.1"/>
    </source>
</evidence>
<feature type="region of interest" description="Disordered" evidence="1">
    <location>
        <begin position="1"/>
        <end position="56"/>
    </location>
</feature>
<name>A0ABZ0PEE3_9PROT</name>
<dbReference type="Proteomes" id="UP001305521">
    <property type="component" value="Chromosome"/>
</dbReference>
<keyword evidence="3" id="KW-1185">Reference proteome</keyword>
<protein>
    <submittedName>
        <fullName evidence="2">Uncharacterized protein</fullName>
    </submittedName>
</protein>
<reference evidence="2 3" key="1">
    <citation type="submission" date="2023-11" db="EMBL/GenBank/DDBJ databases">
        <title>Arctic aerobic anoxygenic photoheterotroph Sediminicoccus rosea KRV36 adapts its photosynthesis to long days of polar summer.</title>
        <authorList>
            <person name="Tomasch J."/>
            <person name="Kopejtka K."/>
            <person name="Bily T."/>
            <person name="Gardiner A.T."/>
            <person name="Gardian Z."/>
            <person name="Shivaramu S."/>
            <person name="Koblizek M."/>
            <person name="Engelhardt F."/>
            <person name="Kaftan D."/>
        </authorList>
    </citation>
    <scope>NUCLEOTIDE SEQUENCE [LARGE SCALE GENOMIC DNA]</scope>
    <source>
        <strain evidence="2 3">R-30</strain>
    </source>
</reference>
<evidence type="ECO:0000256" key="1">
    <source>
        <dbReference type="SAM" id="MobiDB-lite"/>
    </source>
</evidence>
<dbReference type="RefSeq" id="WP_318648028.1">
    <property type="nucleotide sequence ID" value="NZ_CP137852.1"/>
</dbReference>
<gene>
    <name evidence="2" type="ORF">R9Z33_18475</name>
</gene>
<accession>A0ABZ0PEE3</accession>